<name>A0ABQ3X790_9ACTN</name>
<reference evidence="1 2" key="1">
    <citation type="submission" date="2021-01" db="EMBL/GenBank/DDBJ databases">
        <title>Whole genome shotgun sequence of Actinoplanes couchii NBRC 106145.</title>
        <authorList>
            <person name="Komaki H."/>
            <person name="Tamura T."/>
        </authorList>
    </citation>
    <scope>NUCLEOTIDE SEQUENCE [LARGE SCALE GENOMIC DNA]</scope>
    <source>
        <strain evidence="1 2">NBRC 106145</strain>
    </source>
</reference>
<gene>
    <name evidence="1" type="ORF">Aco03nite_027710</name>
</gene>
<comment type="caution">
    <text evidence="1">The sequence shown here is derived from an EMBL/GenBank/DDBJ whole genome shotgun (WGS) entry which is preliminary data.</text>
</comment>
<evidence type="ECO:0000313" key="1">
    <source>
        <dbReference type="EMBL" id="GID54367.1"/>
    </source>
</evidence>
<evidence type="ECO:0000313" key="2">
    <source>
        <dbReference type="Proteomes" id="UP000612282"/>
    </source>
</evidence>
<protein>
    <submittedName>
        <fullName evidence="1">Uncharacterized protein</fullName>
    </submittedName>
</protein>
<dbReference type="RefSeq" id="WP_203795476.1">
    <property type="nucleotide sequence ID" value="NZ_BAAAQE010000035.1"/>
</dbReference>
<dbReference type="Proteomes" id="UP000612282">
    <property type="component" value="Unassembled WGS sequence"/>
</dbReference>
<keyword evidence="2" id="KW-1185">Reference proteome</keyword>
<organism evidence="1 2">
    <name type="scientific">Actinoplanes couchii</name>
    <dbReference type="NCBI Taxonomy" id="403638"/>
    <lineage>
        <taxon>Bacteria</taxon>
        <taxon>Bacillati</taxon>
        <taxon>Actinomycetota</taxon>
        <taxon>Actinomycetes</taxon>
        <taxon>Micromonosporales</taxon>
        <taxon>Micromonosporaceae</taxon>
        <taxon>Actinoplanes</taxon>
    </lineage>
</organism>
<sequence>MSTDCLSAHPVLQENPALIPGAVEEFLRVRSNFINNGTKTLPVRVTPARG</sequence>
<dbReference type="EMBL" id="BOMG01000040">
    <property type="protein sequence ID" value="GID54367.1"/>
    <property type="molecule type" value="Genomic_DNA"/>
</dbReference>
<proteinExistence type="predicted"/>
<accession>A0ABQ3X790</accession>